<keyword evidence="2" id="KW-1185">Reference proteome</keyword>
<dbReference type="AlphaFoldDB" id="A0AAN0RIV9"/>
<reference evidence="1 2" key="1">
    <citation type="journal article" date="2014" name="ISME J.">
        <title>Adaptation of an abundant Roseobacter RCA organism to pelagic systems revealed by genomic and transcriptomic analyses.</title>
        <authorList>
            <person name="Voget S."/>
            <person name="Wemheuer B."/>
            <person name="Brinkhoff T."/>
            <person name="Vollmers J."/>
            <person name="Dietrich S."/>
            <person name="Giebel H.A."/>
            <person name="Beardsley C."/>
            <person name="Sardemann C."/>
            <person name="Bakenhus I."/>
            <person name="Billerbeck S."/>
            <person name="Daniel R."/>
            <person name="Simon M."/>
        </authorList>
    </citation>
    <scope>NUCLEOTIDE SEQUENCE [LARGE SCALE GENOMIC DNA]</scope>
    <source>
        <strain evidence="1 2">RCA23</strain>
    </source>
</reference>
<evidence type="ECO:0008006" key="3">
    <source>
        <dbReference type="Google" id="ProtNLM"/>
    </source>
</evidence>
<sequence length="73" mass="8253">MAIIVDVPQGNRIAAGLNRVLSGFLNFLVSISTAQSRVRQIEFLCALSDEELAQRGLTRQDIVRHVYRDAYYI</sequence>
<dbReference type="EMBL" id="CP003984">
    <property type="protein sequence ID" value="AII86942.1"/>
    <property type="molecule type" value="Genomic_DNA"/>
</dbReference>
<accession>A0AAN0RIV9</accession>
<organism evidence="1 2">
    <name type="scientific">Planktomarina temperata RCA23</name>
    <dbReference type="NCBI Taxonomy" id="666509"/>
    <lineage>
        <taxon>Bacteria</taxon>
        <taxon>Pseudomonadati</taxon>
        <taxon>Pseudomonadota</taxon>
        <taxon>Alphaproteobacteria</taxon>
        <taxon>Rhodobacterales</taxon>
        <taxon>Paracoccaceae</taxon>
        <taxon>Planktomarina</taxon>
    </lineage>
</organism>
<evidence type="ECO:0000313" key="1">
    <source>
        <dbReference type="EMBL" id="AII86942.1"/>
    </source>
</evidence>
<dbReference type="KEGG" id="ptp:RCA23_c13990"/>
<name>A0AAN0RIV9_9RHOB</name>
<evidence type="ECO:0000313" key="2">
    <source>
        <dbReference type="Proteomes" id="UP000028680"/>
    </source>
</evidence>
<protein>
    <recommendedName>
        <fullName evidence="3">DUF1127 domain-containing protein</fullName>
    </recommendedName>
</protein>
<proteinExistence type="predicted"/>
<gene>
    <name evidence="1" type="ORF">RCA23_c13990</name>
</gene>
<dbReference type="Proteomes" id="UP000028680">
    <property type="component" value="Chromosome"/>
</dbReference>
<dbReference type="RefSeq" id="WP_044049729.1">
    <property type="nucleotide sequence ID" value="NZ_CP003984.1"/>
</dbReference>